<accession>A0AAE3KJV2</accession>
<dbReference type="Proteomes" id="UP001206128">
    <property type="component" value="Unassembled WGS sequence"/>
</dbReference>
<evidence type="ECO:0000256" key="5">
    <source>
        <dbReference type="ARBA" id="ARBA00023239"/>
    </source>
</evidence>
<evidence type="ECO:0000256" key="7">
    <source>
        <dbReference type="ARBA" id="ARBA00034138"/>
    </source>
</evidence>
<evidence type="ECO:0000256" key="6">
    <source>
        <dbReference type="ARBA" id="ARBA00034115"/>
    </source>
</evidence>
<dbReference type="InterPro" id="IPR029066">
    <property type="entry name" value="PLP-binding_barrel"/>
</dbReference>
<keyword evidence="4 9" id="KW-0663">Pyridoxal phosphate</keyword>
<dbReference type="AlphaFoldDB" id="A0AAE3KJV2"/>
<feature type="domain" description="Orn/DAP/Arg decarboxylase 2 N-terminal" evidence="10">
    <location>
        <begin position="47"/>
        <end position="278"/>
    </location>
</feature>
<dbReference type="GO" id="GO:0033387">
    <property type="term" value="P:putrescine biosynthetic process from arginine, via ornithine"/>
    <property type="evidence" value="ECO:0007669"/>
    <property type="project" value="TreeGrafter"/>
</dbReference>
<evidence type="ECO:0000313" key="11">
    <source>
        <dbReference type="EMBL" id="MCP2164738.1"/>
    </source>
</evidence>
<gene>
    <name evidence="11" type="ORF">LX83_001578</name>
</gene>
<comment type="pathway">
    <text evidence="6">Amine and polyamine biosynthesis; putrescine biosynthesis via L-ornithine pathway; putrescine from L-ornithine: step 1/1.</text>
</comment>
<evidence type="ECO:0000256" key="1">
    <source>
        <dbReference type="ARBA" id="ARBA00001933"/>
    </source>
</evidence>
<dbReference type="EMBL" id="JAMTCK010000003">
    <property type="protein sequence ID" value="MCP2164738.1"/>
    <property type="molecule type" value="Genomic_DNA"/>
</dbReference>
<evidence type="ECO:0000256" key="3">
    <source>
        <dbReference type="ARBA" id="ARBA00022793"/>
    </source>
</evidence>
<evidence type="ECO:0000259" key="10">
    <source>
        <dbReference type="Pfam" id="PF02784"/>
    </source>
</evidence>
<dbReference type="EC" id="4.1.1.17" evidence="7"/>
<dbReference type="GO" id="GO:0004586">
    <property type="term" value="F:ornithine decarboxylase activity"/>
    <property type="evidence" value="ECO:0007669"/>
    <property type="project" value="UniProtKB-EC"/>
</dbReference>
<dbReference type="Gene3D" id="3.20.20.10">
    <property type="entry name" value="Alanine racemase"/>
    <property type="match status" value="1"/>
</dbReference>
<dbReference type="GO" id="GO:0005737">
    <property type="term" value="C:cytoplasm"/>
    <property type="evidence" value="ECO:0007669"/>
    <property type="project" value="TreeGrafter"/>
</dbReference>
<evidence type="ECO:0000256" key="4">
    <source>
        <dbReference type="ARBA" id="ARBA00022898"/>
    </source>
</evidence>
<dbReference type="InterPro" id="IPR022644">
    <property type="entry name" value="De-COase2_N"/>
</dbReference>
<evidence type="ECO:0000313" key="12">
    <source>
        <dbReference type="Proteomes" id="UP001206128"/>
    </source>
</evidence>
<keyword evidence="5" id="KW-0456">Lyase</keyword>
<dbReference type="Gene3D" id="2.40.37.10">
    <property type="entry name" value="Lyase, Ornithine Decarboxylase, Chain A, domain 1"/>
    <property type="match status" value="1"/>
</dbReference>
<dbReference type="FunFam" id="3.20.20.10:FF:000008">
    <property type="entry name" value="Ornithine decarboxylase"/>
    <property type="match status" value="1"/>
</dbReference>
<dbReference type="PROSITE" id="PS00878">
    <property type="entry name" value="ODR_DC_2_1"/>
    <property type="match status" value="1"/>
</dbReference>
<sequence length="400" mass="43198">MRAVDCSPLDERVDQDHSEEYRRIREFIAESSAETPYLVFDTGMAANRYRRLAAAFPDTQVFYAVKANPQPALLRTLVNLGSSFDVASRGEIEECLAQGAAPESLSYGNPIKKVGDIRYAHQRGVRLFVFDSEAELRKLAEHAPGASVFCRILASSAGAQWPLSGKFGCSPAMAAQLLVRARDWGLNPIGLSFHVGSQQLDPWRWEPSVAQAASVFAEVERHGIRLTMLNVGGGFPARYTQEVPDIGTYATAIREAVRRHFGASAPAVAVEPGRYIAAEAGVLRAEVVLVSRKAHDDETRWVYLDVGRFGGLAETEGEAIQYRLASGHGAGPDGPVVLAGPTCDSVDILYQRAGYRLPLALTSGDQVDILAAGAYTATYSSVGFNGFGPLPTFCIGDDNE</sequence>
<comment type="catalytic activity">
    <reaction evidence="8">
        <text>L-ornithine + H(+) = putrescine + CO2</text>
        <dbReference type="Rhea" id="RHEA:22964"/>
        <dbReference type="ChEBI" id="CHEBI:15378"/>
        <dbReference type="ChEBI" id="CHEBI:16526"/>
        <dbReference type="ChEBI" id="CHEBI:46911"/>
        <dbReference type="ChEBI" id="CHEBI:326268"/>
        <dbReference type="EC" id="4.1.1.17"/>
    </reaction>
</comment>
<dbReference type="FunFam" id="2.40.37.10:FF:000004">
    <property type="entry name" value="Ornithine decarboxylase"/>
    <property type="match status" value="1"/>
</dbReference>
<dbReference type="InterPro" id="IPR022657">
    <property type="entry name" value="De-COase2_CS"/>
</dbReference>
<protein>
    <recommendedName>
        <fullName evidence="7">ornithine decarboxylase</fullName>
        <ecNumber evidence="7">4.1.1.17</ecNumber>
    </recommendedName>
</protein>
<name>A0AAE3KJV2_9PSEU</name>
<proteinExistence type="inferred from homology"/>
<evidence type="ECO:0000256" key="9">
    <source>
        <dbReference type="PIRSR" id="PIRSR600183-50"/>
    </source>
</evidence>
<feature type="active site" description="Proton donor" evidence="9">
    <location>
        <position position="343"/>
    </location>
</feature>
<dbReference type="CDD" id="cd00622">
    <property type="entry name" value="PLPDE_III_ODC"/>
    <property type="match status" value="1"/>
</dbReference>
<dbReference type="InterPro" id="IPR000183">
    <property type="entry name" value="Orn/DAP/Arg_de-COase"/>
</dbReference>
<evidence type="ECO:0000256" key="2">
    <source>
        <dbReference type="ARBA" id="ARBA00008872"/>
    </source>
</evidence>
<dbReference type="PROSITE" id="PS00879">
    <property type="entry name" value="ODR_DC_2_2"/>
    <property type="match status" value="1"/>
</dbReference>
<dbReference type="InterPro" id="IPR022653">
    <property type="entry name" value="De-COase2_pyr-phos_BS"/>
</dbReference>
<dbReference type="PANTHER" id="PTHR11482:SF6">
    <property type="entry name" value="ORNITHINE DECARBOXYLASE 1-RELATED"/>
    <property type="match status" value="1"/>
</dbReference>
<dbReference type="PRINTS" id="PR01182">
    <property type="entry name" value="ORNDCRBXLASE"/>
</dbReference>
<organism evidence="11 12">
    <name type="scientific">Goodfellowiella coeruleoviolacea</name>
    <dbReference type="NCBI Taxonomy" id="334858"/>
    <lineage>
        <taxon>Bacteria</taxon>
        <taxon>Bacillati</taxon>
        <taxon>Actinomycetota</taxon>
        <taxon>Actinomycetes</taxon>
        <taxon>Pseudonocardiales</taxon>
        <taxon>Pseudonocardiaceae</taxon>
        <taxon>Goodfellowiella</taxon>
    </lineage>
</organism>
<dbReference type="Pfam" id="PF02784">
    <property type="entry name" value="Orn_Arg_deC_N"/>
    <property type="match status" value="1"/>
</dbReference>
<comment type="cofactor">
    <cofactor evidence="1 9">
        <name>pyridoxal 5'-phosphate</name>
        <dbReference type="ChEBI" id="CHEBI:597326"/>
    </cofactor>
</comment>
<comment type="similarity">
    <text evidence="2">Belongs to the Orn/Lys/Arg decarboxylase class-II family.</text>
</comment>
<dbReference type="InterPro" id="IPR009006">
    <property type="entry name" value="Ala_racemase/Decarboxylase_C"/>
</dbReference>
<dbReference type="SUPFAM" id="SSF50621">
    <property type="entry name" value="Alanine racemase C-terminal domain-like"/>
    <property type="match status" value="1"/>
</dbReference>
<feature type="modified residue" description="N6-(pyridoxal phosphate)lysine" evidence="9">
    <location>
        <position position="66"/>
    </location>
</feature>
<dbReference type="SUPFAM" id="SSF51419">
    <property type="entry name" value="PLP-binding barrel"/>
    <property type="match status" value="1"/>
</dbReference>
<keyword evidence="12" id="KW-1185">Reference proteome</keyword>
<comment type="caution">
    <text evidence="11">The sequence shown here is derived from an EMBL/GenBank/DDBJ whole genome shotgun (WGS) entry which is preliminary data.</text>
</comment>
<dbReference type="PANTHER" id="PTHR11482">
    <property type="entry name" value="ARGININE/DIAMINOPIMELATE/ORNITHINE DECARBOXYLASE"/>
    <property type="match status" value="1"/>
</dbReference>
<evidence type="ECO:0000256" key="8">
    <source>
        <dbReference type="ARBA" id="ARBA00049127"/>
    </source>
</evidence>
<dbReference type="InterPro" id="IPR002433">
    <property type="entry name" value="Orn_de-COase"/>
</dbReference>
<reference evidence="11" key="1">
    <citation type="submission" date="2022-06" db="EMBL/GenBank/DDBJ databases">
        <title>Genomic Encyclopedia of Archaeal and Bacterial Type Strains, Phase II (KMG-II): from individual species to whole genera.</title>
        <authorList>
            <person name="Goeker M."/>
        </authorList>
    </citation>
    <scope>NUCLEOTIDE SEQUENCE</scope>
    <source>
        <strain evidence="11">DSM 43935</strain>
    </source>
</reference>
<dbReference type="PRINTS" id="PR01179">
    <property type="entry name" value="ODADCRBXLASE"/>
</dbReference>
<keyword evidence="3" id="KW-0210">Decarboxylase</keyword>